<dbReference type="Proteomes" id="UP000824176">
    <property type="component" value="Unassembled WGS sequence"/>
</dbReference>
<evidence type="ECO:0000256" key="2">
    <source>
        <dbReference type="ARBA" id="ARBA00022679"/>
    </source>
</evidence>
<dbReference type="InterPro" id="IPR016874">
    <property type="entry name" value="TcmP-like"/>
</dbReference>
<dbReference type="Pfam" id="PF04072">
    <property type="entry name" value="LCM"/>
    <property type="match status" value="1"/>
</dbReference>
<dbReference type="PANTHER" id="PTHR43619:SF2">
    <property type="entry name" value="S-ADENOSYL-L-METHIONINE-DEPENDENT METHYLTRANSFERASES SUPERFAMILY PROTEIN"/>
    <property type="match status" value="1"/>
</dbReference>
<keyword evidence="2 3" id="KW-0808">Transferase</keyword>
<dbReference type="EC" id="2.1.1.-" evidence="3"/>
<organism evidence="3 4">
    <name type="scientific">Candidatus Mucispirillum faecigallinarum</name>
    <dbReference type="NCBI Taxonomy" id="2838699"/>
    <lineage>
        <taxon>Bacteria</taxon>
        <taxon>Pseudomonadati</taxon>
        <taxon>Deferribacterota</taxon>
        <taxon>Deferribacteres</taxon>
        <taxon>Deferribacterales</taxon>
        <taxon>Mucispirillaceae</taxon>
        <taxon>Mucispirillum</taxon>
    </lineage>
</organism>
<evidence type="ECO:0000313" key="4">
    <source>
        <dbReference type="Proteomes" id="UP000824176"/>
    </source>
</evidence>
<reference evidence="3" key="1">
    <citation type="journal article" date="2021" name="PeerJ">
        <title>Extensive microbial diversity within the chicken gut microbiome revealed by metagenomics and culture.</title>
        <authorList>
            <person name="Gilroy R."/>
            <person name="Ravi A."/>
            <person name="Getino M."/>
            <person name="Pursley I."/>
            <person name="Horton D.L."/>
            <person name="Alikhan N.F."/>
            <person name="Baker D."/>
            <person name="Gharbi K."/>
            <person name="Hall N."/>
            <person name="Watson M."/>
            <person name="Adriaenssens E.M."/>
            <person name="Foster-Nyarko E."/>
            <person name="Jarju S."/>
            <person name="Secka A."/>
            <person name="Antonio M."/>
            <person name="Oren A."/>
            <person name="Chaudhuri R.R."/>
            <person name="La Ragione R."/>
            <person name="Hildebrand F."/>
            <person name="Pallen M.J."/>
        </authorList>
    </citation>
    <scope>NUCLEOTIDE SEQUENCE</scope>
    <source>
        <strain evidence="3">ChiW4-1371</strain>
    </source>
</reference>
<dbReference type="SUPFAM" id="SSF53335">
    <property type="entry name" value="S-adenosyl-L-methionine-dependent methyltransferases"/>
    <property type="match status" value="1"/>
</dbReference>
<evidence type="ECO:0000313" key="3">
    <source>
        <dbReference type="EMBL" id="HIZ89509.1"/>
    </source>
</evidence>
<dbReference type="PIRSF" id="PIRSF028177">
    <property type="entry name" value="Polyketide_synth_Omtfrase_TcmP"/>
    <property type="match status" value="1"/>
</dbReference>
<dbReference type="GO" id="GO:0008168">
    <property type="term" value="F:methyltransferase activity"/>
    <property type="evidence" value="ECO:0007669"/>
    <property type="project" value="UniProtKB-KW"/>
</dbReference>
<dbReference type="InterPro" id="IPR029063">
    <property type="entry name" value="SAM-dependent_MTases_sf"/>
</dbReference>
<reference evidence="3" key="2">
    <citation type="submission" date="2021-04" db="EMBL/GenBank/DDBJ databases">
        <authorList>
            <person name="Gilroy R."/>
        </authorList>
    </citation>
    <scope>NUCLEOTIDE SEQUENCE</scope>
    <source>
        <strain evidence="3">ChiW4-1371</strain>
    </source>
</reference>
<dbReference type="Gene3D" id="3.40.50.150">
    <property type="entry name" value="Vaccinia Virus protein VP39"/>
    <property type="match status" value="1"/>
</dbReference>
<name>A0A9D2KAN5_9BACT</name>
<comment type="caution">
    <text evidence="3">The sequence shown here is derived from an EMBL/GenBank/DDBJ whole genome shotgun (WGS) entry which is preliminary data.</text>
</comment>
<proteinExistence type="predicted"/>
<dbReference type="EMBL" id="DXAQ01000095">
    <property type="protein sequence ID" value="HIZ89509.1"/>
    <property type="molecule type" value="Genomic_DNA"/>
</dbReference>
<protein>
    <submittedName>
        <fullName evidence="3">Class I SAM-dependent methyltransferase</fullName>
        <ecNumber evidence="3">2.1.1.-</ecNumber>
    </submittedName>
</protein>
<dbReference type="InterPro" id="IPR007213">
    <property type="entry name" value="Ppm1/Ppm2/Tcmp"/>
</dbReference>
<keyword evidence="1 3" id="KW-0489">Methyltransferase</keyword>
<accession>A0A9D2KAN5</accession>
<sequence length="254" mass="29863">MSKNNLFINDPKAEEIISKVKFNFEDLKQSKWLSMYMALRAKIIDEICNRYITQNPNTTVIHLGCGLDSRCLRVDNNNISWYDIDFQSVIDLRKQFYEETEKYKMIGKSVTDLSWLDEIDLDNQSVLIVAEGLTMYLSEQELQQLIKGINSKFSNATIVFDAYSKQAVKGSKIKNPVNQMNANIKWGMNNPDDFNKLNHNLKFIKEYLIRHKENNLKGMTKFIFDNLYCGKISESLYKIYEFELRQKQDDKTER</sequence>
<dbReference type="AlphaFoldDB" id="A0A9D2KAN5"/>
<dbReference type="GO" id="GO:0032259">
    <property type="term" value="P:methylation"/>
    <property type="evidence" value="ECO:0007669"/>
    <property type="project" value="UniProtKB-KW"/>
</dbReference>
<dbReference type="PANTHER" id="PTHR43619">
    <property type="entry name" value="S-ADENOSYL-L-METHIONINE-DEPENDENT METHYLTRANSFERASE YKTD-RELATED"/>
    <property type="match status" value="1"/>
</dbReference>
<gene>
    <name evidence="3" type="ORF">H9804_06165</name>
</gene>
<evidence type="ECO:0000256" key="1">
    <source>
        <dbReference type="ARBA" id="ARBA00022603"/>
    </source>
</evidence>